<dbReference type="OrthoDB" id="9801520at2"/>
<dbReference type="AlphaFoldDB" id="A0A1U7PPB8"/>
<dbReference type="Gene3D" id="3.40.960.10">
    <property type="entry name" value="VSR Endonuclease"/>
    <property type="match status" value="1"/>
</dbReference>
<dbReference type="STRING" id="550447.SAMN05428946_2065"/>
<keyword evidence="8" id="KW-1185">Reference proteome</keyword>
<keyword evidence="1 6" id="KW-0540">Nuclease</keyword>
<proteinExistence type="inferred from homology"/>
<dbReference type="Proteomes" id="UP000187550">
    <property type="component" value="Unassembled WGS sequence"/>
</dbReference>
<dbReference type="SUPFAM" id="SSF52980">
    <property type="entry name" value="Restriction endonuclease-like"/>
    <property type="match status" value="1"/>
</dbReference>
<dbReference type="NCBIfam" id="TIGR00632">
    <property type="entry name" value="vsr"/>
    <property type="match status" value="1"/>
</dbReference>
<keyword evidence="2 6" id="KW-0255">Endonuclease</keyword>
<evidence type="ECO:0000256" key="5">
    <source>
        <dbReference type="ARBA" id="ARBA00023204"/>
    </source>
</evidence>
<evidence type="ECO:0000256" key="1">
    <source>
        <dbReference type="ARBA" id="ARBA00022722"/>
    </source>
</evidence>
<accession>A0A1U7PPB8</accession>
<evidence type="ECO:0000256" key="3">
    <source>
        <dbReference type="ARBA" id="ARBA00022763"/>
    </source>
</evidence>
<evidence type="ECO:0000256" key="6">
    <source>
        <dbReference type="PIRNR" id="PIRNR018267"/>
    </source>
</evidence>
<sequence length="151" mass="18128">MPDKITKEQRSKNMSAIRSVSKIESEFSRALWNKGVRFRRNVRKLFGNPDISIQKYKVVIFIDSCFWHKCPIHFTRPKSNQEFWDAKITRNVKRDHEVTTFYKNNGWHIKRIWEHEVRKNFDNSVEETFKFIQHAKDAEKRPGSRTAAQSE</sequence>
<gene>
    <name evidence="7" type="ORF">SAMN05428946_2065</name>
</gene>
<dbReference type="PIRSF" id="PIRSF018267">
    <property type="entry name" value="VSR_endonuc"/>
    <property type="match status" value="1"/>
</dbReference>
<dbReference type="GO" id="GO:0006298">
    <property type="term" value="P:mismatch repair"/>
    <property type="evidence" value="ECO:0007669"/>
    <property type="project" value="UniProtKB-UniRule"/>
</dbReference>
<keyword evidence="4 6" id="KW-0378">Hydrolase</keyword>
<comment type="function">
    <text evidence="6">May nick specific sequences that contain T:G mispairs resulting from m5C-deamination.</text>
</comment>
<organism evidence="7 8">
    <name type="scientific">Edaphobacillus lindanitolerans</name>
    <dbReference type="NCBI Taxonomy" id="550447"/>
    <lineage>
        <taxon>Bacteria</taxon>
        <taxon>Bacillati</taxon>
        <taxon>Bacillota</taxon>
        <taxon>Bacilli</taxon>
        <taxon>Bacillales</taxon>
        <taxon>Bacillaceae</taxon>
        <taxon>Edaphobacillus</taxon>
    </lineage>
</organism>
<dbReference type="CDD" id="cd00221">
    <property type="entry name" value="Vsr"/>
    <property type="match status" value="1"/>
</dbReference>
<dbReference type="InterPro" id="IPR004603">
    <property type="entry name" value="DNA_mismatch_endonuc_vsr"/>
</dbReference>
<name>A0A1U7PPB8_9BACI</name>
<evidence type="ECO:0000313" key="7">
    <source>
        <dbReference type="EMBL" id="SIT87317.1"/>
    </source>
</evidence>
<reference evidence="8" key="1">
    <citation type="submission" date="2017-01" db="EMBL/GenBank/DDBJ databases">
        <authorList>
            <person name="Varghese N."/>
            <person name="Submissions S."/>
        </authorList>
    </citation>
    <scope>NUCLEOTIDE SEQUENCE [LARGE SCALE GENOMIC DNA]</scope>
    <source>
        <strain evidence="8">MNA4</strain>
    </source>
</reference>
<evidence type="ECO:0000256" key="2">
    <source>
        <dbReference type="ARBA" id="ARBA00022759"/>
    </source>
</evidence>
<dbReference type="EC" id="3.1.-.-" evidence="6"/>
<dbReference type="GO" id="GO:0016787">
    <property type="term" value="F:hydrolase activity"/>
    <property type="evidence" value="ECO:0007669"/>
    <property type="project" value="UniProtKB-KW"/>
</dbReference>
<evidence type="ECO:0000256" key="4">
    <source>
        <dbReference type="ARBA" id="ARBA00022801"/>
    </source>
</evidence>
<evidence type="ECO:0000313" key="8">
    <source>
        <dbReference type="Proteomes" id="UP000187550"/>
    </source>
</evidence>
<protein>
    <recommendedName>
        <fullName evidence="6">Very short patch repair endonuclease</fullName>
        <ecNumber evidence="6">3.1.-.-</ecNumber>
    </recommendedName>
</protein>
<dbReference type="Pfam" id="PF03852">
    <property type="entry name" value="Vsr"/>
    <property type="match status" value="1"/>
</dbReference>
<keyword evidence="3 6" id="KW-0227">DNA damage</keyword>
<keyword evidence="5 6" id="KW-0234">DNA repair</keyword>
<comment type="similarity">
    <text evidence="6">Belongs to the vsr family.</text>
</comment>
<dbReference type="GO" id="GO:0004519">
    <property type="term" value="F:endonuclease activity"/>
    <property type="evidence" value="ECO:0007669"/>
    <property type="project" value="UniProtKB-KW"/>
</dbReference>
<dbReference type="EMBL" id="FTPL01000003">
    <property type="protein sequence ID" value="SIT87317.1"/>
    <property type="molecule type" value="Genomic_DNA"/>
</dbReference>
<dbReference type="InterPro" id="IPR011335">
    <property type="entry name" value="Restrct_endonuc-II-like"/>
</dbReference>
<dbReference type="RefSeq" id="WP_076758708.1">
    <property type="nucleotide sequence ID" value="NZ_FTPL01000003.1"/>
</dbReference>